<organism evidence="3 4">
    <name type="scientific">Phaeovulum veldkampii DSM 11550</name>
    <dbReference type="NCBI Taxonomy" id="1185920"/>
    <lineage>
        <taxon>Bacteria</taxon>
        <taxon>Pseudomonadati</taxon>
        <taxon>Pseudomonadota</taxon>
        <taxon>Alphaproteobacteria</taxon>
        <taxon>Rhodobacterales</taxon>
        <taxon>Paracoccaceae</taxon>
        <taxon>Phaeovulum</taxon>
    </lineage>
</organism>
<dbReference type="InterPro" id="IPR005184">
    <property type="entry name" value="DUF306_Meta_HslJ"/>
</dbReference>
<evidence type="ECO:0000259" key="1">
    <source>
        <dbReference type="Pfam" id="PF03724"/>
    </source>
</evidence>
<feature type="domain" description="DUF306" evidence="1">
    <location>
        <begin position="168"/>
        <end position="277"/>
    </location>
</feature>
<evidence type="ECO:0000313" key="3">
    <source>
        <dbReference type="EMBL" id="PTE18406.1"/>
    </source>
</evidence>
<gene>
    <name evidence="3" type="ORF">C5F46_04420</name>
</gene>
<evidence type="ECO:0008006" key="5">
    <source>
        <dbReference type="Google" id="ProtNLM"/>
    </source>
</evidence>
<dbReference type="PANTHER" id="PTHR35535">
    <property type="entry name" value="HEAT SHOCK PROTEIN HSLJ"/>
    <property type="match status" value="1"/>
</dbReference>
<evidence type="ECO:0000259" key="2">
    <source>
        <dbReference type="Pfam" id="PF17185"/>
    </source>
</evidence>
<dbReference type="PANTHER" id="PTHR35535:SF1">
    <property type="entry name" value="HEAT SHOCK PROTEIN HSLJ"/>
    <property type="match status" value="1"/>
</dbReference>
<dbReference type="InterPro" id="IPR033450">
    <property type="entry name" value="NlpE_C"/>
</dbReference>
<dbReference type="Pfam" id="PF03724">
    <property type="entry name" value="META"/>
    <property type="match status" value="1"/>
</dbReference>
<dbReference type="Gene3D" id="2.40.128.270">
    <property type="match status" value="1"/>
</dbReference>
<sequence length="285" mass="29863">MAGGGAPSLRDDLGHWHVDPARRALILTGGGEMPLQWQIRGDGGLRALDMAGEPIVSDLPYDLTPGPLVPTPLALPMRGMFQYMADAAVFTECLSGQRFPVVMEGAYLDLERAYLAAGGAPGAPLMAALEGRIEERPAMEGPPRRQLLVDRLAGLAPDETCPPAAAPAALINTYWRLVRLGATALPEAAGREPYLVLLPGEAPRFSATLGCNMMNGSYQLDGATLVFGPAASTMMACPPPLDALEPALGQALAATARWDSDGKNLRLLDAGGQVLVELAAVYAPS</sequence>
<dbReference type="Gene3D" id="2.40.50.540">
    <property type="match status" value="1"/>
</dbReference>
<dbReference type="InterPro" id="IPR038139">
    <property type="entry name" value="NlpE_C_sf"/>
</dbReference>
<dbReference type="Proteomes" id="UP000241899">
    <property type="component" value="Unassembled WGS sequence"/>
</dbReference>
<dbReference type="RefSeq" id="WP_107324153.1">
    <property type="nucleotide sequence ID" value="NZ_PZKF01000007.1"/>
</dbReference>
<comment type="caution">
    <text evidence="3">The sequence shown here is derived from an EMBL/GenBank/DDBJ whole genome shotgun (WGS) entry which is preliminary data.</text>
</comment>
<accession>A0A2T4JKH4</accession>
<keyword evidence="4" id="KW-1185">Reference proteome</keyword>
<proteinExistence type="predicted"/>
<dbReference type="Pfam" id="PF17185">
    <property type="entry name" value="NlpE_C"/>
    <property type="match status" value="1"/>
</dbReference>
<dbReference type="OrthoDB" id="9809132at2"/>
<reference evidence="3 4" key="1">
    <citation type="submission" date="2018-03" db="EMBL/GenBank/DDBJ databases">
        <title>Rhodobacter veldkampii.</title>
        <authorList>
            <person name="Meyer T.E."/>
            <person name="Miller S."/>
            <person name="Lodha T."/>
            <person name="Gandham S."/>
            <person name="Chintalapati S."/>
            <person name="Chintalapati V.R."/>
        </authorList>
    </citation>
    <scope>NUCLEOTIDE SEQUENCE [LARGE SCALE GENOMIC DNA]</scope>
    <source>
        <strain evidence="3 4">DSM 11550</strain>
    </source>
</reference>
<evidence type="ECO:0000313" key="4">
    <source>
        <dbReference type="Proteomes" id="UP000241899"/>
    </source>
</evidence>
<dbReference type="AlphaFoldDB" id="A0A2T4JKH4"/>
<dbReference type="InterPro" id="IPR053147">
    <property type="entry name" value="Hsp_HslJ-like"/>
</dbReference>
<dbReference type="InterPro" id="IPR038670">
    <property type="entry name" value="HslJ-like_sf"/>
</dbReference>
<dbReference type="EMBL" id="PZKF01000007">
    <property type="protein sequence ID" value="PTE18406.1"/>
    <property type="molecule type" value="Genomic_DNA"/>
</dbReference>
<name>A0A2T4JKH4_9RHOB</name>
<protein>
    <recommendedName>
        <fullName evidence="5">DUF306 domain-containing protein</fullName>
    </recommendedName>
</protein>
<feature type="domain" description="NlpE C-terminal OB" evidence="2">
    <location>
        <begin position="76"/>
        <end position="161"/>
    </location>
</feature>